<name>A0ABR9ENL2_PSEVC</name>
<comment type="caution">
    <text evidence="1">The sequence shown here is derived from an EMBL/GenBank/DDBJ whole genome shotgun (WGS) entry which is preliminary data.</text>
</comment>
<reference evidence="1 2" key="1">
    <citation type="submission" date="2015-06" db="EMBL/GenBank/DDBJ databases">
        <title>Genome sequence of Pseudoalteromonas carrageenovora.</title>
        <authorList>
            <person name="Xie B.-B."/>
            <person name="Rong J.-C."/>
            <person name="Qin Q.-L."/>
            <person name="Zhang Y.-Z."/>
        </authorList>
    </citation>
    <scope>NUCLEOTIDE SEQUENCE [LARGE SCALE GENOMIC DNA]</scope>
    <source>
        <strain evidence="1 2">IAM 12662</strain>
    </source>
</reference>
<sequence>MALNNLPQRHIDDILISLEAYVNGGIGPQKSYQSHAISRNQYK</sequence>
<accession>A0ABR9ENL2</accession>
<gene>
    <name evidence="1" type="ORF">PCARR_a0410</name>
</gene>
<proteinExistence type="predicted"/>
<dbReference type="Proteomes" id="UP000615003">
    <property type="component" value="Unassembled WGS sequence"/>
</dbReference>
<protein>
    <submittedName>
        <fullName evidence="1">Uncharacterized protein</fullName>
    </submittedName>
</protein>
<keyword evidence="2" id="KW-1185">Reference proteome</keyword>
<evidence type="ECO:0000313" key="1">
    <source>
        <dbReference type="EMBL" id="MBE0382136.1"/>
    </source>
</evidence>
<dbReference type="EMBL" id="AQGW01000018">
    <property type="protein sequence ID" value="MBE0382136.1"/>
    <property type="molecule type" value="Genomic_DNA"/>
</dbReference>
<evidence type="ECO:0000313" key="2">
    <source>
        <dbReference type="Proteomes" id="UP000615003"/>
    </source>
</evidence>
<organism evidence="1 2">
    <name type="scientific">Pseudoalteromonas carrageenovora IAM 12662</name>
    <dbReference type="NCBI Taxonomy" id="1314868"/>
    <lineage>
        <taxon>Bacteria</taxon>
        <taxon>Pseudomonadati</taxon>
        <taxon>Pseudomonadota</taxon>
        <taxon>Gammaproteobacteria</taxon>
        <taxon>Alteromonadales</taxon>
        <taxon>Pseudoalteromonadaceae</taxon>
        <taxon>Pseudoalteromonas</taxon>
    </lineage>
</organism>